<comment type="caution">
    <text evidence="3">The sequence shown here is derived from an EMBL/GenBank/DDBJ whole genome shotgun (WGS) entry which is preliminary data.</text>
</comment>
<reference evidence="3 4" key="1">
    <citation type="submission" date="2020-08" db="EMBL/GenBank/DDBJ databases">
        <title>Genomic Encyclopedia of Type Strains, Phase III (KMG-III): the genomes of soil and plant-associated and newly described type strains.</title>
        <authorList>
            <person name="Whitman W."/>
        </authorList>
    </citation>
    <scope>NUCLEOTIDE SEQUENCE [LARGE SCALE GENOMIC DNA]</scope>
    <source>
        <strain evidence="3 4">CECT 3266</strain>
    </source>
</reference>
<dbReference type="AlphaFoldDB" id="A0A7W7PM46"/>
<proteinExistence type="predicted"/>
<dbReference type="EMBL" id="JACHJH010000004">
    <property type="protein sequence ID" value="MBB4894108.1"/>
    <property type="molecule type" value="Genomic_DNA"/>
</dbReference>
<protein>
    <recommendedName>
        <fullName evidence="5">Transmembrane protein</fullName>
    </recommendedName>
</protein>
<evidence type="ECO:0000313" key="4">
    <source>
        <dbReference type="Proteomes" id="UP000556084"/>
    </source>
</evidence>
<name>A0A7W7PM46_9ACTN</name>
<dbReference type="Proteomes" id="UP000556084">
    <property type="component" value="Unassembled WGS sequence"/>
</dbReference>
<feature type="transmembrane region" description="Helical" evidence="2">
    <location>
        <begin position="151"/>
        <end position="173"/>
    </location>
</feature>
<feature type="compositionally biased region" description="Polar residues" evidence="1">
    <location>
        <begin position="259"/>
        <end position="269"/>
    </location>
</feature>
<accession>A0A7W7PM46</accession>
<keyword evidence="2" id="KW-0812">Transmembrane</keyword>
<evidence type="ECO:0000313" key="3">
    <source>
        <dbReference type="EMBL" id="MBB4894108.1"/>
    </source>
</evidence>
<feature type="transmembrane region" description="Helical" evidence="2">
    <location>
        <begin position="109"/>
        <end position="131"/>
    </location>
</feature>
<evidence type="ECO:0000256" key="1">
    <source>
        <dbReference type="SAM" id="MobiDB-lite"/>
    </source>
</evidence>
<evidence type="ECO:0000256" key="2">
    <source>
        <dbReference type="SAM" id="Phobius"/>
    </source>
</evidence>
<keyword evidence="2" id="KW-1133">Transmembrane helix</keyword>
<keyword evidence="4" id="KW-1185">Reference proteome</keyword>
<evidence type="ECO:0008006" key="5">
    <source>
        <dbReference type="Google" id="ProtNLM"/>
    </source>
</evidence>
<dbReference type="RefSeq" id="WP_184349942.1">
    <property type="nucleotide sequence ID" value="NZ_JACHJH010000004.1"/>
</dbReference>
<feature type="region of interest" description="Disordered" evidence="1">
    <location>
        <begin position="80"/>
        <end position="99"/>
    </location>
</feature>
<gene>
    <name evidence="3" type="ORF">FHS39_003142</name>
</gene>
<sequence>MHMNSAPHLLAEDRPDFERVLDQALRAANHDPELAAAIGRRLTNQQLRTMAVSAITAISACASAEYATYVSAREELRAHPPVAHPRPSEDAPAPLYDDGPDAEGAGAGAVLAVLAPVLAGIAALLFLLIGYVMRSVGSSEAVAGPMITVGWWFGGLTAAGVLIAMTGILLTALRNGRQAEDAPREERPAVVEEADRAREAWQRALLERGVRPFLREALGNAPAASQNSYAPRTPAGHSRTPHLGYSSPGFSSPDEESTPTRTGYTSPDFTSPDFDGSDNRPR</sequence>
<feature type="region of interest" description="Disordered" evidence="1">
    <location>
        <begin position="221"/>
        <end position="282"/>
    </location>
</feature>
<organism evidence="3 4">
    <name type="scientific">Streptomyces olivoverticillatus</name>
    <dbReference type="NCBI Taxonomy" id="66427"/>
    <lineage>
        <taxon>Bacteria</taxon>
        <taxon>Bacillati</taxon>
        <taxon>Actinomycetota</taxon>
        <taxon>Actinomycetes</taxon>
        <taxon>Kitasatosporales</taxon>
        <taxon>Streptomycetaceae</taxon>
        <taxon>Streptomyces</taxon>
    </lineage>
</organism>
<keyword evidence="2" id="KW-0472">Membrane</keyword>